<dbReference type="Proteomes" id="UP000002051">
    <property type="component" value="Unassembled WGS sequence"/>
</dbReference>
<evidence type="ECO:0000313" key="3">
    <source>
        <dbReference type="EMBL" id="KEH16298.1"/>
    </source>
</evidence>
<keyword evidence="5" id="KW-1185">Reference proteome</keyword>
<dbReference type="NCBIfam" id="TIGR01640">
    <property type="entry name" value="F_box_assoc_1"/>
    <property type="match status" value="1"/>
</dbReference>
<sequence length="419" mass="48565">MTPVTPVFLPGDLIAELLSFLPVKSLVRFKCVNKAWKTLISDPTFVKLHLNRSSSTRNPLFTLVILHVPTTTMVYGKVGRGNSVVPYSLNRLIQNPSFTLSVDPYYRLTGRQSSYIIGTCNGLILLIGGDLYGYFRLWNPTTRTMSYKFGHFRSFDSPAHHRFTFLGHYKFSFGLDNSTDTYKIVASNYNPNIVRIWSVGHYGWKDIQSFPVVPVHSYFGENDVHNAVYLSSTLNWLAVHNDFDYDIKNLKVEQFVIVSLDLRTETYNQYRLPRDFHEMPSALPIVAVLGGFLCCSYFYKETDFLIWQMKELGNDESWTQFLKIRYQNLQINHDYFSDHEFIHDTVKYHFQLVPLLLSEEADTLVLKTSQESHPILYNWKENRVQRTKVTTSTTVTDDSRNSILWCSAKVYVESLVPIF</sequence>
<dbReference type="OrthoDB" id="1107553at2759"/>
<feature type="domain" description="F-box" evidence="1">
    <location>
        <begin position="3"/>
        <end position="48"/>
    </location>
</feature>
<dbReference type="InterPro" id="IPR017451">
    <property type="entry name" value="F-box-assoc_interact_dom"/>
</dbReference>
<reference evidence="2 5" key="1">
    <citation type="journal article" date="2011" name="Nature">
        <title>The Medicago genome provides insight into the evolution of rhizobial symbioses.</title>
        <authorList>
            <person name="Young N.D."/>
            <person name="Debelle F."/>
            <person name="Oldroyd G.E."/>
            <person name="Geurts R."/>
            <person name="Cannon S.B."/>
            <person name="Udvardi M.K."/>
            <person name="Benedito V.A."/>
            <person name="Mayer K.F."/>
            <person name="Gouzy J."/>
            <person name="Schoof H."/>
            <person name="Van de Peer Y."/>
            <person name="Proost S."/>
            <person name="Cook D.R."/>
            <person name="Meyers B.C."/>
            <person name="Spannagl M."/>
            <person name="Cheung F."/>
            <person name="De Mita S."/>
            <person name="Krishnakumar V."/>
            <person name="Gundlach H."/>
            <person name="Zhou S."/>
            <person name="Mudge J."/>
            <person name="Bharti A.K."/>
            <person name="Murray J.D."/>
            <person name="Naoumkina M.A."/>
            <person name="Rosen B."/>
            <person name="Silverstein K.A."/>
            <person name="Tang H."/>
            <person name="Rombauts S."/>
            <person name="Zhao P.X."/>
            <person name="Zhou P."/>
            <person name="Barbe V."/>
            <person name="Bardou P."/>
            <person name="Bechner M."/>
            <person name="Bellec A."/>
            <person name="Berger A."/>
            <person name="Berges H."/>
            <person name="Bidwell S."/>
            <person name="Bisseling T."/>
            <person name="Choisne N."/>
            <person name="Couloux A."/>
            <person name="Denny R."/>
            <person name="Deshpande S."/>
            <person name="Dai X."/>
            <person name="Doyle J.J."/>
            <person name="Dudez A.M."/>
            <person name="Farmer A.D."/>
            <person name="Fouteau S."/>
            <person name="Franken C."/>
            <person name="Gibelin C."/>
            <person name="Gish J."/>
            <person name="Goldstein S."/>
            <person name="Gonzalez A.J."/>
            <person name="Green P.J."/>
            <person name="Hallab A."/>
            <person name="Hartog M."/>
            <person name="Hua A."/>
            <person name="Humphray S.J."/>
            <person name="Jeong D.H."/>
            <person name="Jing Y."/>
            <person name="Jocker A."/>
            <person name="Kenton S.M."/>
            <person name="Kim D.J."/>
            <person name="Klee K."/>
            <person name="Lai H."/>
            <person name="Lang C."/>
            <person name="Lin S."/>
            <person name="Macmil S.L."/>
            <person name="Magdelenat G."/>
            <person name="Matthews L."/>
            <person name="McCorrison J."/>
            <person name="Monaghan E.L."/>
            <person name="Mun J.H."/>
            <person name="Najar F.Z."/>
            <person name="Nicholson C."/>
            <person name="Noirot C."/>
            <person name="O'Bleness M."/>
            <person name="Paule C.R."/>
            <person name="Poulain J."/>
            <person name="Prion F."/>
            <person name="Qin B."/>
            <person name="Qu C."/>
            <person name="Retzel E.F."/>
            <person name="Riddle C."/>
            <person name="Sallet E."/>
            <person name="Samain S."/>
            <person name="Samson N."/>
            <person name="Sanders I."/>
            <person name="Saurat O."/>
            <person name="Scarpelli C."/>
            <person name="Schiex T."/>
            <person name="Segurens B."/>
            <person name="Severin A.J."/>
            <person name="Sherrier D.J."/>
            <person name="Shi R."/>
            <person name="Sims S."/>
            <person name="Singer S.R."/>
            <person name="Sinharoy S."/>
            <person name="Sterck L."/>
            <person name="Viollet A."/>
            <person name="Wang B.B."/>
            <person name="Wang K."/>
            <person name="Wang M."/>
            <person name="Wang X."/>
            <person name="Warfsmann J."/>
            <person name="Weissenbach J."/>
            <person name="White D.D."/>
            <person name="White J.D."/>
            <person name="Wiley G.B."/>
            <person name="Wincker P."/>
            <person name="Xing Y."/>
            <person name="Yang L."/>
            <person name="Yao Z."/>
            <person name="Ying F."/>
            <person name="Zhai J."/>
            <person name="Zhou L."/>
            <person name="Zuber A."/>
            <person name="Denarie J."/>
            <person name="Dixon R.A."/>
            <person name="May G.D."/>
            <person name="Schwartz D.C."/>
            <person name="Rogers J."/>
            <person name="Quetier F."/>
            <person name="Town C.D."/>
            <person name="Roe B.A."/>
        </authorList>
    </citation>
    <scope>NUCLEOTIDE SEQUENCE [LARGE SCALE GENOMIC DNA]</scope>
    <source>
        <strain evidence="2">A17</strain>
        <strain evidence="4 5">cv. Jemalong A17</strain>
    </source>
</reference>
<dbReference type="SMART" id="SM00256">
    <property type="entry name" value="FBOX"/>
    <property type="match status" value="1"/>
</dbReference>
<dbReference type="InterPro" id="IPR001810">
    <property type="entry name" value="F-box_dom"/>
</dbReference>
<evidence type="ECO:0000313" key="2">
    <source>
        <dbReference type="EMBL" id="KEH16296.1"/>
    </source>
</evidence>
<dbReference type="EnsemblPlants" id="KEH16296">
    <property type="protein sequence ID" value="KEH16296"/>
    <property type="gene ID" value="MTR_0242s0040"/>
</dbReference>
<gene>
    <name evidence="4" type="primary">25480718</name>
    <name evidence="2" type="ORF">MTR_0242s0040</name>
    <name evidence="3" type="ORF">MTR_0242s0060</name>
</gene>
<reference evidence="4" key="3">
    <citation type="submission" date="2015-06" db="UniProtKB">
        <authorList>
            <consortium name="EnsemblPlants"/>
        </authorList>
    </citation>
    <scope>IDENTIFICATION</scope>
    <source>
        <strain evidence="4">cv. Jemalong A17</strain>
    </source>
</reference>
<dbReference type="PROSITE" id="PS50181">
    <property type="entry name" value="FBOX"/>
    <property type="match status" value="1"/>
</dbReference>
<dbReference type="HOGENOM" id="CLU_027176_0_1_1"/>
<dbReference type="EMBL" id="KL402967">
    <property type="protein sequence ID" value="KEH16298.1"/>
    <property type="molecule type" value="Genomic_DNA"/>
</dbReference>
<protein>
    <submittedName>
        <fullName evidence="2">F-box protein interaction domain protein</fullName>
    </submittedName>
</protein>
<name>A0A072TGH1_MEDTR</name>
<dbReference type="SUPFAM" id="SSF50965">
    <property type="entry name" value="Galactose oxidase, central domain"/>
    <property type="match status" value="1"/>
</dbReference>
<dbReference type="Gene3D" id="1.20.1280.50">
    <property type="match status" value="1"/>
</dbReference>
<dbReference type="AlphaFoldDB" id="A0A072TGH1"/>
<proteinExistence type="predicted"/>
<dbReference type="InterPro" id="IPR011043">
    <property type="entry name" value="Gal_Oxase/kelch_b-propeller"/>
</dbReference>
<dbReference type="STRING" id="3880.A0A072TGH1"/>
<evidence type="ECO:0000313" key="5">
    <source>
        <dbReference type="Proteomes" id="UP000002051"/>
    </source>
</evidence>
<evidence type="ECO:0000313" key="4">
    <source>
        <dbReference type="EnsemblPlants" id="KEH16296"/>
    </source>
</evidence>
<dbReference type="SUPFAM" id="SSF81383">
    <property type="entry name" value="F-box domain"/>
    <property type="match status" value="1"/>
</dbReference>
<dbReference type="KEGG" id="mtr:25480718"/>
<dbReference type="EnsemblPlants" id="KEH16298">
    <property type="protein sequence ID" value="KEH16298"/>
    <property type="gene ID" value="MTR_0242s0060"/>
</dbReference>
<dbReference type="PANTHER" id="PTHR31672">
    <property type="entry name" value="BNACNNG10540D PROTEIN"/>
    <property type="match status" value="1"/>
</dbReference>
<dbReference type="InterPro" id="IPR036047">
    <property type="entry name" value="F-box-like_dom_sf"/>
</dbReference>
<dbReference type="PANTHER" id="PTHR31672:SF13">
    <property type="entry name" value="F-BOX PROTEIN CPR30-LIKE"/>
    <property type="match status" value="1"/>
</dbReference>
<dbReference type="Pfam" id="PF00646">
    <property type="entry name" value="F-box"/>
    <property type="match status" value="1"/>
</dbReference>
<reference evidence="2 5" key="2">
    <citation type="journal article" date="2014" name="BMC Genomics">
        <title>An improved genome release (version Mt4.0) for the model legume Medicago truncatula.</title>
        <authorList>
            <person name="Tang H."/>
            <person name="Krishnakumar V."/>
            <person name="Bidwell S."/>
            <person name="Rosen B."/>
            <person name="Chan A."/>
            <person name="Zhou S."/>
            <person name="Gentzbittel L."/>
            <person name="Childs K.L."/>
            <person name="Yandell M."/>
            <person name="Gundlach H."/>
            <person name="Mayer K.F."/>
            <person name="Schwartz D.C."/>
            <person name="Town C.D."/>
        </authorList>
    </citation>
    <scope>GENOME REANNOTATION</scope>
    <source>
        <strain evidence="2">A17</strain>
        <strain evidence="4 5">cv. Jemalong A17</strain>
    </source>
</reference>
<accession>A0A072TGH1</accession>
<dbReference type="InterPro" id="IPR050796">
    <property type="entry name" value="SCF_F-box_component"/>
</dbReference>
<evidence type="ECO:0000259" key="1">
    <source>
        <dbReference type="PROSITE" id="PS50181"/>
    </source>
</evidence>
<organism evidence="2 5">
    <name type="scientific">Medicago truncatula</name>
    <name type="common">Barrel medic</name>
    <name type="synonym">Medicago tribuloides</name>
    <dbReference type="NCBI Taxonomy" id="3880"/>
    <lineage>
        <taxon>Eukaryota</taxon>
        <taxon>Viridiplantae</taxon>
        <taxon>Streptophyta</taxon>
        <taxon>Embryophyta</taxon>
        <taxon>Tracheophyta</taxon>
        <taxon>Spermatophyta</taxon>
        <taxon>Magnoliopsida</taxon>
        <taxon>eudicotyledons</taxon>
        <taxon>Gunneridae</taxon>
        <taxon>Pentapetalae</taxon>
        <taxon>rosids</taxon>
        <taxon>fabids</taxon>
        <taxon>Fabales</taxon>
        <taxon>Fabaceae</taxon>
        <taxon>Papilionoideae</taxon>
        <taxon>50 kb inversion clade</taxon>
        <taxon>NPAAA clade</taxon>
        <taxon>Hologalegina</taxon>
        <taxon>IRL clade</taxon>
        <taxon>Trifolieae</taxon>
        <taxon>Medicago</taxon>
    </lineage>
</organism>
<dbReference type="CDD" id="cd22157">
    <property type="entry name" value="F-box_AtFBW1-like"/>
    <property type="match status" value="1"/>
</dbReference>
<dbReference type="EMBL" id="KL402967">
    <property type="protein sequence ID" value="KEH16296.1"/>
    <property type="molecule type" value="Genomic_DNA"/>
</dbReference>